<name>A0AAW1LFX7_SAPOF</name>
<protein>
    <recommendedName>
        <fullName evidence="2">C2 domain-containing protein</fullName>
    </recommendedName>
</protein>
<dbReference type="Pfam" id="PF00168">
    <property type="entry name" value="C2"/>
    <property type="match status" value="1"/>
</dbReference>
<reference evidence="3" key="1">
    <citation type="submission" date="2024-03" db="EMBL/GenBank/DDBJ databases">
        <title>WGS assembly of Saponaria officinalis var. Norfolk2.</title>
        <authorList>
            <person name="Jenkins J."/>
            <person name="Shu S."/>
            <person name="Grimwood J."/>
            <person name="Barry K."/>
            <person name="Goodstein D."/>
            <person name="Schmutz J."/>
            <person name="Leebens-Mack J."/>
            <person name="Osbourn A."/>
        </authorList>
    </citation>
    <scope>NUCLEOTIDE SEQUENCE [LARGE SCALE GENOMIC DNA]</scope>
    <source>
        <strain evidence="3">JIC</strain>
    </source>
</reference>
<gene>
    <name evidence="3" type="ORF">RND81_04G215700</name>
</gene>
<evidence type="ECO:0000313" key="4">
    <source>
        <dbReference type="Proteomes" id="UP001443914"/>
    </source>
</evidence>
<dbReference type="AlphaFoldDB" id="A0AAW1LFX7"/>
<dbReference type="PROSITE" id="PS50004">
    <property type="entry name" value="C2"/>
    <property type="match status" value="1"/>
</dbReference>
<feature type="region of interest" description="Disordered" evidence="1">
    <location>
        <begin position="235"/>
        <end position="259"/>
    </location>
</feature>
<feature type="domain" description="C2" evidence="2">
    <location>
        <begin position="1"/>
        <end position="108"/>
    </location>
</feature>
<evidence type="ECO:0000259" key="2">
    <source>
        <dbReference type="PROSITE" id="PS50004"/>
    </source>
</evidence>
<dbReference type="SUPFAM" id="SSF49562">
    <property type="entry name" value="C2 domain (Calcium/lipid-binding domain, CaLB)"/>
    <property type="match status" value="1"/>
</dbReference>
<comment type="caution">
    <text evidence="3">The sequence shown here is derived from an EMBL/GenBank/DDBJ whole genome shotgun (WGS) entry which is preliminary data.</text>
</comment>
<keyword evidence="4" id="KW-1185">Reference proteome</keyword>
<feature type="compositionally biased region" description="Basic and acidic residues" evidence="1">
    <location>
        <begin position="149"/>
        <end position="159"/>
    </location>
</feature>
<dbReference type="PANTHER" id="PTHR32246">
    <property type="entry name" value="INGRESSION PROTEIN FIC1"/>
    <property type="match status" value="1"/>
</dbReference>
<dbReference type="PANTHER" id="PTHR32246:SF143">
    <property type="entry name" value="CALCIUM-DEPENDENT LIPID-BINDING (CALB DOMAIN) FAMILY PROTEIN"/>
    <property type="match status" value="1"/>
</dbReference>
<feature type="compositionally biased region" description="Polar residues" evidence="1">
    <location>
        <begin position="193"/>
        <end position="204"/>
    </location>
</feature>
<accession>A0AAW1LFX7</accession>
<proteinExistence type="predicted"/>
<dbReference type="Gene3D" id="2.60.40.150">
    <property type="entry name" value="C2 domain"/>
    <property type="match status" value="1"/>
</dbReference>
<evidence type="ECO:0000313" key="3">
    <source>
        <dbReference type="EMBL" id="KAK9735612.1"/>
    </source>
</evidence>
<sequence>MTEPIQLLQINIISARDLAPVCGSMSTYAVGWVDPEKKQTTRVDHKGNNCPEWNDKFVFRVTPGFLKSESTTFVIEIYTQAWLRDVIIGSVRVSVASLVPTPNSKGTARRAVALQIRRPSGRPQGILNVSVSVIDGTMRSMPLSGLDVPDGKVRAKPESTRGGLRRVKSERSWSATDVDDHRAGPATGPEPTNGPTTRPASSLGGSLCTDVGPSPSVVAAAVAKGLYLPAGVAKAANRGRRGKQNDDAESSILQWEDEQSEEGVMSKIERWKTELHHPMTMYSKEKDLNERGARQNRRVHRRAKTETGRLFRCFGKVCGFEFTIVCGGNNQDNKKERQVKDNGSILL</sequence>
<dbReference type="InterPro" id="IPR000008">
    <property type="entry name" value="C2_dom"/>
</dbReference>
<dbReference type="CDD" id="cd04051">
    <property type="entry name" value="C2_SRC2_like"/>
    <property type="match status" value="1"/>
</dbReference>
<dbReference type="SMART" id="SM00239">
    <property type="entry name" value="C2"/>
    <property type="match status" value="1"/>
</dbReference>
<feature type="region of interest" description="Disordered" evidence="1">
    <location>
        <begin position="143"/>
        <end position="208"/>
    </location>
</feature>
<dbReference type="GO" id="GO:0006952">
    <property type="term" value="P:defense response"/>
    <property type="evidence" value="ECO:0007669"/>
    <property type="project" value="InterPro"/>
</dbReference>
<dbReference type="EMBL" id="JBDFQZ010000004">
    <property type="protein sequence ID" value="KAK9735612.1"/>
    <property type="molecule type" value="Genomic_DNA"/>
</dbReference>
<organism evidence="3 4">
    <name type="scientific">Saponaria officinalis</name>
    <name type="common">Common soapwort</name>
    <name type="synonym">Lychnis saponaria</name>
    <dbReference type="NCBI Taxonomy" id="3572"/>
    <lineage>
        <taxon>Eukaryota</taxon>
        <taxon>Viridiplantae</taxon>
        <taxon>Streptophyta</taxon>
        <taxon>Embryophyta</taxon>
        <taxon>Tracheophyta</taxon>
        <taxon>Spermatophyta</taxon>
        <taxon>Magnoliopsida</taxon>
        <taxon>eudicotyledons</taxon>
        <taxon>Gunneridae</taxon>
        <taxon>Pentapetalae</taxon>
        <taxon>Caryophyllales</taxon>
        <taxon>Caryophyllaceae</taxon>
        <taxon>Caryophylleae</taxon>
        <taxon>Saponaria</taxon>
    </lineage>
</organism>
<evidence type="ECO:0000256" key="1">
    <source>
        <dbReference type="SAM" id="MobiDB-lite"/>
    </source>
</evidence>
<dbReference type="Proteomes" id="UP001443914">
    <property type="component" value="Unassembled WGS sequence"/>
</dbReference>
<dbReference type="InterPro" id="IPR044750">
    <property type="entry name" value="C2_SRC2/BAP"/>
</dbReference>
<dbReference type="InterPro" id="IPR035892">
    <property type="entry name" value="C2_domain_sf"/>
</dbReference>